<evidence type="ECO:0000313" key="1">
    <source>
        <dbReference type="EMBL" id="CAG4882609.1"/>
    </source>
</evidence>
<reference evidence="1" key="1">
    <citation type="submission" date="2021-04" db="EMBL/GenBank/DDBJ databases">
        <authorList>
            <person name="Hornung B."/>
        </authorList>
    </citation>
    <scope>NUCLEOTIDE SEQUENCE</scope>
    <source>
        <strain evidence="1">G5G6</strain>
    </source>
</reference>
<accession>A0A916J3A3</accession>
<comment type="caution">
    <text evidence="1">The sequence shown here is derived from an EMBL/GenBank/DDBJ whole genome shotgun (WGS) entry which is preliminary data.</text>
</comment>
<protein>
    <submittedName>
        <fullName evidence="1">Uncharacterized protein</fullName>
    </submittedName>
</protein>
<gene>
    <name evidence="1" type="ORF">GTOL_10491</name>
</gene>
<dbReference type="Proteomes" id="UP000742786">
    <property type="component" value="Unassembled WGS sequence"/>
</dbReference>
<dbReference type="RefSeq" id="WP_220634666.1">
    <property type="nucleotide sequence ID" value="NZ_CAJQUM010000001.1"/>
</dbReference>
<sequence length="74" mass="8650">MQPFSLIKYGFRIRTRAGLVLDKLMIHGRDHEEAQRKLRQMYRDCEILECVAHHGSVRTPVNTNCKDVPSTILR</sequence>
<keyword evidence="2" id="KW-1185">Reference proteome</keyword>
<dbReference type="EMBL" id="CAJQUM010000001">
    <property type="protein sequence ID" value="CAG4882609.1"/>
    <property type="molecule type" value="Genomic_DNA"/>
</dbReference>
<proteinExistence type="predicted"/>
<evidence type="ECO:0000313" key="2">
    <source>
        <dbReference type="Proteomes" id="UP000742786"/>
    </source>
</evidence>
<dbReference type="AlphaFoldDB" id="A0A916J3A3"/>
<name>A0A916J3A3_9PROT</name>
<organism evidence="1 2">
    <name type="scientific">Georgfuchsia toluolica</name>
    <dbReference type="NCBI Taxonomy" id="424218"/>
    <lineage>
        <taxon>Bacteria</taxon>
        <taxon>Pseudomonadati</taxon>
        <taxon>Pseudomonadota</taxon>
        <taxon>Betaproteobacteria</taxon>
        <taxon>Nitrosomonadales</taxon>
        <taxon>Sterolibacteriaceae</taxon>
        <taxon>Georgfuchsia</taxon>
    </lineage>
</organism>